<dbReference type="Gene3D" id="3.30.559.70">
    <property type="entry name" value="Choline/Carnitine o-acyltransferase, domain 2"/>
    <property type="match status" value="1"/>
</dbReference>
<evidence type="ECO:0000313" key="7">
    <source>
        <dbReference type="EMBL" id="MEQ3540761.1"/>
    </source>
</evidence>
<dbReference type="Proteomes" id="UP001464923">
    <property type="component" value="Unassembled WGS sequence"/>
</dbReference>
<dbReference type="EC" id="2.3.1.-" evidence="7"/>
<keyword evidence="8" id="KW-1185">Reference proteome</keyword>
<evidence type="ECO:0000313" key="8">
    <source>
        <dbReference type="Proteomes" id="UP001464923"/>
    </source>
</evidence>
<evidence type="ECO:0000256" key="5">
    <source>
        <dbReference type="SAM" id="MobiDB-lite"/>
    </source>
</evidence>
<protein>
    <submittedName>
        <fullName evidence="7">Choline/carnitine O-acyltransferase</fullName>
        <ecNumber evidence="7">2.3.1.-</ecNumber>
    </submittedName>
</protein>
<feature type="region of interest" description="Disordered" evidence="5">
    <location>
        <begin position="1"/>
        <end position="20"/>
    </location>
</feature>
<dbReference type="Gene3D" id="3.30.559.10">
    <property type="entry name" value="Chloramphenicol acetyltransferase-like domain"/>
    <property type="match status" value="1"/>
</dbReference>
<comment type="similarity">
    <text evidence="1 4">Belongs to the carnitine/choline acetyltransferase family.</text>
</comment>
<feature type="domain" description="Choline/carnitine acyltransferase" evidence="6">
    <location>
        <begin position="20"/>
        <end position="585"/>
    </location>
</feature>
<evidence type="ECO:0000256" key="1">
    <source>
        <dbReference type="ARBA" id="ARBA00005232"/>
    </source>
</evidence>
<evidence type="ECO:0000256" key="2">
    <source>
        <dbReference type="ARBA" id="ARBA00022679"/>
    </source>
</evidence>
<dbReference type="PANTHER" id="PTHR22589">
    <property type="entry name" value="CARNITINE O-ACYLTRANSFERASE"/>
    <property type="match status" value="1"/>
</dbReference>
<keyword evidence="3 4" id="KW-0012">Acyltransferase</keyword>
<dbReference type="EMBL" id="JBEDNP010000010">
    <property type="protein sequence ID" value="MEQ3540761.1"/>
    <property type="molecule type" value="Genomic_DNA"/>
</dbReference>
<dbReference type="Pfam" id="PF00755">
    <property type="entry name" value="Carn_acyltransf"/>
    <property type="match status" value="1"/>
</dbReference>
<sequence>MTQTGLPERTYGNEDSLPRVPLPTLEQSAQRFLEWCAPLLDRGQQRATEAATGELLAPNSAARTLQAALERYESAEGVHSWLDFFWAHRYLGRRDRIAVNANFFFQFHPSTADQATRAAELTVAALEHKAQLDAETFPPVVTRRIPQSMIQSKRLFSTTRIPGVPLDSVRGPFTPDWPGPSDARHVIVLCRRRMYRMDVVGPGGVPHTVDEVAEGMRFVLAAADAATPVQNGIGSLTTMARPDWARTRTALTSLDPSNKTALDEIERALFVVCLDQDTPTDDTGICRALLGGDSGNRWFDKALSFIVLADGTAGLNIEHCELDGTTILTFIDALCEPPAEPQARSQGTPVVSALRFTLDSDLRDAVASAGTAFDLYLAETATLPVVIESFGADHAKAVGCSPDAFVQLAFQLAHARAKGHVGATYESIATRMFHHGRTEAMRVVTPEVVAFVAAMDDPEMPDDTRRTAFFAAAEAHSRRARQCQSGRAPEQHLWALQMLQETSGVELHATEPIELYSTPGWEIMRNDYLSTSSMPSTRVRHFGFGSTSTQCIGLAYTLLADQLRLHLSTPASAARPMEAFARELEVVLAELRQLLGPGEQATHTSDPAHRS</sequence>
<dbReference type="PROSITE" id="PS00440">
    <property type="entry name" value="ACYLTRANSF_C_2"/>
    <property type="match status" value="1"/>
</dbReference>
<dbReference type="GO" id="GO:0016746">
    <property type="term" value="F:acyltransferase activity"/>
    <property type="evidence" value="ECO:0007669"/>
    <property type="project" value="UniProtKB-KW"/>
</dbReference>
<reference evidence="7 8" key="1">
    <citation type="submission" date="2024-03" db="EMBL/GenBank/DDBJ databases">
        <title>Draft genome sequence of Pseudonocardia tropica JCM 19149.</title>
        <authorList>
            <person name="Butdee W."/>
            <person name="Duangmal K."/>
        </authorList>
    </citation>
    <scope>NUCLEOTIDE SEQUENCE [LARGE SCALE GENOMIC DNA]</scope>
    <source>
        <strain evidence="7 8">JCM 19149</strain>
    </source>
</reference>
<dbReference type="InterPro" id="IPR023213">
    <property type="entry name" value="CAT-like_dom_sf"/>
</dbReference>
<name>A0ABV1JXR9_9PSEU</name>
<gene>
    <name evidence="7" type="ORF">WHI96_18285</name>
</gene>
<dbReference type="RefSeq" id="WP_345644060.1">
    <property type="nucleotide sequence ID" value="NZ_BAABLY010000025.1"/>
</dbReference>
<evidence type="ECO:0000256" key="4">
    <source>
        <dbReference type="RuleBase" id="RU003801"/>
    </source>
</evidence>
<dbReference type="InterPro" id="IPR042231">
    <property type="entry name" value="Cho/carn_acyl_trans_2"/>
</dbReference>
<accession>A0ABV1JXR9</accession>
<dbReference type="SUPFAM" id="SSF52777">
    <property type="entry name" value="CoA-dependent acyltransferases"/>
    <property type="match status" value="2"/>
</dbReference>
<evidence type="ECO:0000259" key="6">
    <source>
        <dbReference type="Pfam" id="PF00755"/>
    </source>
</evidence>
<organism evidence="7 8">
    <name type="scientific">Pseudonocardia tropica</name>
    <dbReference type="NCBI Taxonomy" id="681289"/>
    <lineage>
        <taxon>Bacteria</taxon>
        <taxon>Bacillati</taxon>
        <taxon>Actinomycetota</taxon>
        <taxon>Actinomycetes</taxon>
        <taxon>Pseudonocardiales</taxon>
        <taxon>Pseudonocardiaceae</taxon>
        <taxon>Pseudonocardia</taxon>
    </lineage>
</organism>
<evidence type="ECO:0000256" key="3">
    <source>
        <dbReference type="ARBA" id="ARBA00023315"/>
    </source>
</evidence>
<comment type="caution">
    <text evidence="7">The sequence shown here is derived from an EMBL/GenBank/DDBJ whole genome shotgun (WGS) entry which is preliminary data.</text>
</comment>
<dbReference type="InterPro" id="IPR039551">
    <property type="entry name" value="Cho/carn_acyl_trans"/>
</dbReference>
<dbReference type="InterPro" id="IPR000542">
    <property type="entry name" value="Carn_acyl_trans"/>
</dbReference>
<proteinExistence type="inferred from homology"/>
<keyword evidence="2 4" id="KW-0808">Transferase</keyword>